<name>A0A834HXR1_RHYFE</name>
<dbReference type="Proteomes" id="UP000625711">
    <property type="component" value="Unassembled WGS sequence"/>
</dbReference>
<feature type="compositionally biased region" description="Basic and acidic residues" evidence="1">
    <location>
        <begin position="19"/>
        <end position="34"/>
    </location>
</feature>
<feature type="compositionally biased region" description="Polar residues" evidence="1">
    <location>
        <begin position="56"/>
        <end position="65"/>
    </location>
</feature>
<evidence type="ECO:0000313" key="3">
    <source>
        <dbReference type="Proteomes" id="UP000625711"/>
    </source>
</evidence>
<organism evidence="2 3">
    <name type="scientific">Rhynchophorus ferrugineus</name>
    <name type="common">Red palm weevil</name>
    <name type="synonym">Curculio ferrugineus</name>
    <dbReference type="NCBI Taxonomy" id="354439"/>
    <lineage>
        <taxon>Eukaryota</taxon>
        <taxon>Metazoa</taxon>
        <taxon>Ecdysozoa</taxon>
        <taxon>Arthropoda</taxon>
        <taxon>Hexapoda</taxon>
        <taxon>Insecta</taxon>
        <taxon>Pterygota</taxon>
        <taxon>Neoptera</taxon>
        <taxon>Endopterygota</taxon>
        <taxon>Coleoptera</taxon>
        <taxon>Polyphaga</taxon>
        <taxon>Cucujiformia</taxon>
        <taxon>Curculionidae</taxon>
        <taxon>Dryophthorinae</taxon>
        <taxon>Rhynchophorus</taxon>
    </lineage>
</organism>
<protein>
    <submittedName>
        <fullName evidence="2">Uncharacterized protein</fullName>
    </submittedName>
</protein>
<reference evidence="2" key="1">
    <citation type="submission" date="2020-08" db="EMBL/GenBank/DDBJ databases">
        <title>Genome sequencing and assembly of the red palm weevil Rhynchophorus ferrugineus.</title>
        <authorList>
            <person name="Dias G.B."/>
            <person name="Bergman C.M."/>
            <person name="Manee M."/>
        </authorList>
    </citation>
    <scope>NUCLEOTIDE SEQUENCE</scope>
    <source>
        <strain evidence="2">AA-2017</strain>
        <tissue evidence="2">Whole larva</tissue>
    </source>
</reference>
<gene>
    <name evidence="2" type="ORF">GWI33_002182</name>
</gene>
<dbReference type="AlphaFoldDB" id="A0A834HXR1"/>
<proteinExistence type="predicted"/>
<evidence type="ECO:0000313" key="2">
    <source>
        <dbReference type="EMBL" id="KAF7263502.1"/>
    </source>
</evidence>
<accession>A0A834HXR1</accession>
<keyword evidence="3" id="KW-1185">Reference proteome</keyword>
<sequence length="65" mass="6879">GESVMKREPAVSPNQTDWSRNKEEEKALARKTERPGSVSGSPGGGPTVGNGAIRTRSPSLTRITT</sequence>
<evidence type="ECO:0000256" key="1">
    <source>
        <dbReference type="SAM" id="MobiDB-lite"/>
    </source>
</evidence>
<dbReference type="EMBL" id="JAACXV010021157">
    <property type="protein sequence ID" value="KAF7263502.1"/>
    <property type="molecule type" value="Genomic_DNA"/>
</dbReference>
<feature type="non-terminal residue" evidence="2">
    <location>
        <position position="1"/>
    </location>
</feature>
<comment type="caution">
    <text evidence="2">The sequence shown here is derived from an EMBL/GenBank/DDBJ whole genome shotgun (WGS) entry which is preliminary data.</text>
</comment>
<feature type="region of interest" description="Disordered" evidence="1">
    <location>
        <begin position="1"/>
        <end position="65"/>
    </location>
</feature>